<dbReference type="PANTHER" id="PTHR33337:SF40">
    <property type="entry name" value="CENP-V_GFA DOMAIN-CONTAINING PROTEIN-RELATED"/>
    <property type="match status" value="1"/>
</dbReference>
<evidence type="ECO:0000256" key="4">
    <source>
        <dbReference type="ARBA" id="ARBA00023239"/>
    </source>
</evidence>
<dbReference type="EMBL" id="QPFP01000006">
    <property type="protein sequence ID" value="TEB36105.1"/>
    <property type="molecule type" value="Genomic_DNA"/>
</dbReference>
<evidence type="ECO:0000256" key="3">
    <source>
        <dbReference type="ARBA" id="ARBA00022833"/>
    </source>
</evidence>
<keyword evidence="4" id="KW-0456">Lyase</keyword>
<accession>A0A4Y7TPH6</accession>
<dbReference type="SUPFAM" id="SSF51316">
    <property type="entry name" value="Mss4-like"/>
    <property type="match status" value="2"/>
</dbReference>
<dbReference type="PANTHER" id="PTHR33337">
    <property type="entry name" value="GFA DOMAIN-CONTAINING PROTEIN"/>
    <property type="match status" value="1"/>
</dbReference>
<keyword evidence="7" id="KW-1185">Reference proteome</keyword>
<proteinExistence type="inferred from homology"/>
<evidence type="ECO:0000256" key="2">
    <source>
        <dbReference type="ARBA" id="ARBA00022723"/>
    </source>
</evidence>
<dbReference type="Pfam" id="PF04828">
    <property type="entry name" value="GFA"/>
    <property type="match status" value="2"/>
</dbReference>
<sequence length="326" mass="36089">MTTLISARCHCGRNKFKIPFTSSSLPRPSLMCHCDTCRHSTGSIGLLNLTVYHASANIGRYFCTMCSAHMFFRWNALGEDRWGIMTGCLEQIDGIVTLKQHEFVGDTLDGGLADHLPCAGVLPSGWRAEGGVKDPELLPLRCHCKHVHLILTRPMKKVKENDIWVVPGEEASDSIRFMASHCLCNDCRLASGQEITTWLIVSDENVIDAATNAPVNLQDPEKRPKSLKQYVSSEGHHRESCKTCGATVFWWRHMEGGETPHMDVAAGLIDEEAAGGVRAESWFAWDVREPGFAEYALSKETARALKDGWKAHVAAKSQTRIPGSLE</sequence>
<evidence type="ECO:0000313" key="7">
    <source>
        <dbReference type="Proteomes" id="UP000298030"/>
    </source>
</evidence>
<evidence type="ECO:0000259" key="5">
    <source>
        <dbReference type="Pfam" id="PF04828"/>
    </source>
</evidence>
<comment type="similarity">
    <text evidence="1">Belongs to the Gfa family.</text>
</comment>
<reference evidence="6 7" key="1">
    <citation type="journal article" date="2019" name="Nat. Ecol. Evol.">
        <title>Megaphylogeny resolves global patterns of mushroom evolution.</title>
        <authorList>
            <person name="Varga T."/>
            <person name="Krizsan K."/>
            <person name="Foldi C."/>
            <person name="Dima B."/>
            <person name="Sanchez-Garcia M."/>
            <person name="Sanchez-Ramirez S."/>
            <person name="Szollosi G.J."/>
            <person name="Szarkandi J.G."/>
            <person name="Papp V."/>
            <person name="Albert L."/>
            <person name="Andreopoulos W."/>
            <person name="Angelini C."/>
            <person name="Antonin V."/>
            <person name="Barry K.W."/>
            <person name="Bougher N.L."/>
            <person name="Buchanan P."/>
            <person name="Buyck B."/>
            <person name="Bense V."/>
            <person name="Catcheside P."/>
            <person name="Chovatia M."/>
            <person name="Cooper J."/>
            <person name="Damon W."/>
            <person name="Desjardin D."/>
            <person name="Finy P."/>
            <person name="Geml J."/>
            <person name="Haridas S."/>
            <person name="Hughes K."/>
            <person name="Justo A."/>
            <person name="Karasinski D."/>
            <person name="Kautmanova I."/>
            <person name="Kiss B."/>
            <person name="Kocsube S."/>
            <person name="Kotiranta H."/>
            <person name="LaButti K.M."/>
            <person name="Lechner B.E."/>
            <person name="Liimatainen K."/>
            <person name="Lipzen A."/>
            <person name="Lukacs Z."/>
            <person name="Mihaltcheva S."/>
            <person name="Morgado L.N."/>
            <person name="Niskanen T."/>
            <person name="Noordeloos M.E."/>
            <person name="Ohm R.A."/>
            <person name="Ortiz-Santana B."/>
            <person name="Ovrebo C."/>
            <person name="Racz N."/>
            <person name="Riley R."/>
            <person name="Savchenko A."/>
            <person name="Shiryaev A."/>
            <person name="Soop K."/>
            <person name="Spirin V."/>
            <person name="Szebenyi C."/>
            <person name="Tomsovsky M."/>
            <person name="Tulloss R.E."/>
            <person name="Uehling J."/>
            <person name="Grigoriev I.V."/>
            <person name="Vagvolgyi C."/>
            <person name="Papp T."/>
            <person name="Martin F.M."/>
            <person name="Miettinen O."/>
            <person name="Hibbett D.S."/>
            <person name="Nagy L.G."/>
        </authorList>
    </citation>
    <scope>NUCLEOTIDE SEQUENCE [LARGE SCALE GENOMIC DNA]</scope>
    <source>
        <strain evidence="6 7">FP101781</strain>
    </source>
</reference>
<dbReference type="AlphaFoldDB" id="A0A4Y7TPH6"/>
<name>A0A4Y7TPH6_COPMI</name>
<dbReference type="Proteomes" id="UP000298030">
    <property type="component" value="Unassembled WGS sequence"/>
</dbReference>
<dbReference type="GO" id="GO:0016846">
    <property type="term" value="F:carbon-sulfur lyase activity"/>
    <property type="evidence" value="ECO:0007669"/>
    <property type="project" value="InterPro"/>
</dbReference>
<evidence type="ECO:0000313" key="6">
    <source>
        <dbReference type="EMBL" id="TEB36105.1"/>
    </source>
</evidence>
<keyword evidence="2" id="KW-0479">Metal-binding</keyword>
<dbReference type="InterPro" id="IPR006913">
    <property type="entry name" value="CENP-V/GFA"/>
</dbReference>
<keyword evidence="3" id="KW-0862">Zinc</keyword>
<dbReference type="Gene3D" id="3.90.1590.10">
    <property type="entry name" value="glutathione-dependent formaldehyde- activating enzyme (gfa)"/>
    <property type="match status" value="2"/>
</dbReference>
<dbReference type="OrthoDB" id="5422068at2759"/>
<evidence type="ECO:0000256" key="1">
    <source>
        <dbReference type="ARBA" id="ARBA00005495"/>
    </source>
</evidence>
<comment type="caution">
    <text evidence="6">The sequence shown here is derived from an EMBL/GenBank/DDBJ whole genome shotgun (WGS) entry which is preliminary data.</text>
</comment>
<feature type="domain" description="CENP-V/GFA" evidence="5">
    <location>
        <begin position="178"/>
        <end position="282"/>
    </location>
</feature>
<gene>
    <name evidence="6" type="ORF">FA13DRAFT_1762283</name>
</gene>
<organism evidence="6 7">
    <name type="scientific">Coprinellus micaceus</name>
    <name type="common">Glistening ink-cap mushroom</name>
    <name type="synonym">Coprinus micaceus</name>
    <dbReference type="NCBI Taxonomy" id="71717"/>
    <lineage>
        <taxon>Eukaryota</taxon>
        <taxon>Fungi</taxon>
        <taxon>Dikarya</taxon>
        <taxon>Basidiomycota</taxon>
        <taxon>Agaricomycotina</taxon>
        <taxon>Agaricomycetes</taxon>
        <taxon>Agaricomycetidae</taxon>
        <taxon>Agaricales</taxon>
        <taxon>Agaricineae</taxon>
        <taxon>Psathyrellaceae</taxon>
        <taxon>Coprinellus</taxon>
    </lineage>
</organism>
<dbReference type="GO" id="GO:0046872">
    <property type="term" value="F:metal ion binding"/>
    <property type="evidence" value="ECO:0007669"/>
    <property type="project" value="UniProtKB-KW"/>
</dbReference>
<protein>
    <recommendedName>
        <fullName evidence="5">CENP-V/GFA domain-containing protein</fullName>
    </recommendedName>
</protein>
<dbReference type="InterPro" id="IPR011057">
    <property type="entry name" value="Mss4-like_sf"/>
</dbReference>
<feature type="domain" description="CENP-V/GFA" evidence="5">
    <location>
        <begin position="5"/>
        <end position="54"/>
    </location>
</feature>